<keyword evidence="3" id="KW-1185">Reference proteome</keyword>
<dbReference type="AlphaFoldDB" id="I0YYJ5"/>
<reference evidence="2 3" key="1">
    <citation type="journal article" date="2012" name="Genome Biol.">
        <title>The genome of the polar eukaryotic microalga coccomyxa subellipsoidea reveals traits of cold adaptation.</title>
        <authorList>
            <person name="Blanc G."/>
            <person name="Agarkova I."/>
            <person name="Grimwood J."/>
            <person name="Kuo A."/>
            <person name="Brueggeman A."/>
            <person name="Dunigan D."/>
            <person name="Gurnon J."/>
            <person name="Ladunga I."/>
            <person name="Lindquist E."/>
            <person name="Lucas S."/>
            <person name="Pangilinan J."/>
            <person name="Proschold T."/>
            <person name="Salamov A."/>
            <person name="Schmutz J."/>
            <person name="Weeks D."/>
            <person name="Yamada T."/>
            <person name="Claverie J.M."/>
            <person name="Grigoriev I."/>
            <person name="Van Etten J."/>
            <person name="Lomsadze A."/>
            <person name="Borodovsky M."/>
        </authorList>
    </citation>
    <scope>NUCLEOTIDE SEQUENCE [LARGE SCALE GENOMIC DNA]</scope>
    <source>
        <strain evidence="2 3">C-169</strain>
    </source>
</reference>
<gene>
    <name evidence="2" type="ORF">COCSUDRAFT_62998</name>
</gene>
<dbReference type="Proteomes" id="UP000007264">
    <property type="component" value="Unassembled WGS sequence"/>
</dbReference>
<evidence type="ECO:0000313" key="3">
    <source>
        <dbReference type="Proteomes" id="UP000007264"/>
    </source>
</evidence>
<evidence type="ECO:0000313" key="2">
    <source>
        <dbReference type="EMBL" id="EIE23464.1"/>
    </source>
</evidence>
<evidence type="ECO:0000256" key="1">
    <source>
        <dbReference type="SAM" id="MobiDB-lite"/>
    </source>
</evidence>
<name>I0YYJ5_COCSC</name>
<dbReference type="KEGG" id="csl:COCSUDRAFT_62998"/>
<dbReference type="EMBL" id="AGSI01000007">
    <property type="protein sequence ID" value="EIE23464.1"/>
    <property type="molecule type" value="Genomic_DNA"/>
</dbReference>
<accession>I0YYJ5</accession>
<protein>
    <submittedName>
        <fullName evidence="2">Uncharacterized protein</fullName>
    </submittedName>
</protein>
<sequence length="70" mass="7613">MASRHEIISEAERTFLSIGLGEETAKFQLGRLGYFCIDPDVKAGSAVSEPHAHLHPEGGEYGGCEGRMHE</sequence>
<dbReference type="RefSeq" id="XP_005648008.1">
    <property type="nucleotide sequence ID" value="XM_005647951.1"/>
</dbReference>
<proteinExistence type="predicted"/>
<dbReference type="GeneID" id="17041456"/>
<organism evidence="2 3">
    <name type="scientific">Coccomyxa subellipsoidea (strain C-169)</name>
    <name type="common">Green microalga</name>
    <dbReference type="NCBI Taxonomy" id="574566"/>
    <lineage>
        <taxon>Eukaryota</taxon>
        <taxon>Viridiplantae</taxon>
        <taxon>Chlorophyta</taxon>
        <taxon>core chlorophytes</taxon>
        <taxon>Trebouxiophyceae</taxon>
        <taxon>Trebouxiophyceae incertae sedis</taxon>
        <taxon>Coccomyxaceae</taxon>
        <taxon>Coccomyxa</taxon>
        <taxon>Coccomyxa subellipsoidea</taxon>
    </lineage>
</organism>
<feature type="region of interest" description="Disordered" evidence="1">
    <location>
        <begin position="47"/>
        <end position="70"/>
    </location>
</feature>
<comment type="caution">
    <text evidence="2">The sequence shown here is derived from an EMBL/GenBank/DDBJ whole genome shotgun (WGS) entry which is preliminary data.</text>
</comment>
<feature type="compositionally biased region" description="Gly residues" evidence="1">
    <location>
        <begin position="59"/>
        <end position="70"/>
    </location>
</feature>